<keyword evidence="5" id="KW-0472">Membrane</keyword>
<dbReference type="Pfam" id="PF00672">
    <property type="entry name" value="HAMP"/>
    <property type="match status" value="1"/>
</dbReference>
<dbReference type="SMART" id="SM00304">
    <property type="entry name" value="HAMP"/>
    <property type="match status" value="2"/>
</dbReference>
<dbReference type="PANTHER" id="PTHR43531:SF11">
    <property type="entry name" value="METHYL-ACCEPTING CHEMOTAXIS PROTEIN 3"/>
    <property type="match status" value="1"/>
</dbReference>
<evidence type="ECO:0000256" key="4">
    <source>
        <dbReference type="SAM" id="MobiDB-lite"/>
    </source>
</evidence>
<feature type="domain" description="HAMP" evidence="7">
    <location>
        <begin position="292"/>
        <end position="344"/>
    </location>
</feature>
<dbReference type="PROSITE" id="PS50885">
    <property type="entry name" value="HAMP"/>
    <property type="match status" value="2"/>
</dbReference>
<keyword evidence="3" id="KW-0807">Transducer</keyword>
<feature type="compositionally biased region" description="Polar residues" evidence="4">
    <location>
        <begin position="349"/>
        <end position="360"/>
    </location>
</feature>
<dbReference type="RefSeq" id="WP_407337924.1">
    <property type="nucleotide sequence ID" value="NZ_CP136862.1"/>
</dbReference>
<evidence type="ECO:0000256" key="2">
    <source>
        <dbReference type="ARBA" id="ARBA00029447"/>
    </source>
</evidence>
<dbReference type="PRINTS" id="PR00260">
    <property type="entry name" value="CHEMTRNSDUCR"/>
</dbReference>
<evidence type="ECO:0000256" key="3">
    <source>
        <dbReference type="PROSITE-ProRule" id="PRU00284"/>
    </source>
</evidence>
<keyword evidence="5" id="KW-0812">Transmembrane</keyword>
<name>A0ABZ0HPC6_9HYPH</name>
<dbReference type="InterPro" id="IPR003660">
    <property type="entry name" value="HAMP_dom"/>
</dbReference>
<dbReference type="InterPro" id="IPR058548">
    <property type="entry name" value="MlaB-like_STAS"/>
</dbReference>
<dbReference type="InterPro" id="IPR004089">
    <property type="entry name" value="MCPsignal_dom"/>
</dbReference>
<evidence type="ECO:0000313" key="8">
    <source>
        <dbReference type="EMBL" id="WOJ88488.1"/>
    </source>
</evidence>
<dbReference type="EMBL" id="CP136862">
    <property type="protein sequence ID" value="WOJ88488.1"/>
    <property type="molecule type" value="Genomic_DNA"/>
</dbReference>
<dbReference type="PROSITE" id="PS50111">
    <property type="entry name" value="CHEMOTAXIS_TRANSDUC_2"/>
    <property type="match status" value="1"/>
</dbReference>
<organism evidence="8 9">
    <name type="scientific">Methylocapsa polymorpha</name>
    <dbReference type="NCBI Taxonomy" id="3080828"/>
    <lineage>
        <taxon>Bacteria</taxon>
        <taxon>Pseudomonadati</taxon>
        <taxon>Pseudomonadota</taxon>
        <taxon>Alphaproteobacteria</taxon>
        <taxon>Hyphomicrobiales</taxon>
        <taxon>Beijerinckiaceae</taxon>
        <taxon>Methylocapsa</taxon>
    </lineage>
</organism>
<comment type="similarity">
    <text evidence="2">Belongs to the methyl-accepting chemotaxis (MCP) protein family.</text>
</comment>
<dbReference type="Gene3D" id="1.10.287.950">
    <property type="entry name" value="Methyl-accepting chemotaxis protein"/>
    <property type="match status" value="1"/>
</dbReference>
<evidence type="ECO:0000259" key="7">
    <source>
        <dbReference type="PROSITE" id="PS50885"/>
    </source>
</evidence>
<gene>
    <name evidence="8" type="ORF">RZS28_11705</name>
</gene>
<dbReference type="Pfam" id="PF05227">
    <property type="entry name" value="CHASE3"/>
    <property type="match status" value="1"/>
</dbReference>
<dbReference type="SUPFAM" id="SSF58104">
    <property type="entry name" value="Methyl-accepting chemotaxis protein (MCP) signaling domain"/>
    <property type="match status" value="1"/>
</dbReference>
<keyword evidence="1" id="KW-0145">Chemotaxis</keyword>
<feature type="domain" description="Methyl-accepting transducer" evidence="6">
    <location>
        <begin position="349"/>
        <end position="578"/>
    </location>
</feature>
<evidence type="ECO:0000259" key="6">
    <source>
        <dbReference type="PROSITE" id="PS50111"/>
    </source>
</evidence>
<dbReference type="SMART" id="SM00283">
    <property type="entry name" value="MA"/>
    <property type="match status" value="1"/>
</dbReference>
<dbReference type="Gene3D" id="6.10.340.10">
    <property type="match status" value="1"/>
</dbReference>
<evidence type="ECO:0000313" key="9">
    <source>
        <dbReference type="Proteomes" id="UP001626536"/>
    </source>
</evidence>
<feature type="domain" description="HAMP" evidence="7">
    <location>
        <begin position="211"/>
        <end position="264"/>
    </location>
</feature>
<dbReference type="Proteomes" id="UP001626536">
    <property type="component" value="Chromosome"/>
</dbReference>
<accession>A0ABZ0HPC6</accession>
<reference evidence="8 9" key="1">
    <citation type="submission" date="2023-10" db="EMBL/GenBank/DDBJ databases">
        <title>Novel methanotroph of the genus Methylocapsa from a subarctic wetland.</title>
        <authorList>
            <person name="Belova S.E."/>
            <person name="Oshkin I.Y."/>
            <person name="Miroshnikov K."/>
            <person name="Dedysh S.N."/>
        </authorList>
    </citation>
    <scope>NUCLEOTIDE SEQUENCE [LARGE SCALE GENOMIC DNA]</scope>
    <source>
        <strain evidence="8 9">RX1</strain>
    </source>
</reference>
<dbReference type="InterPro" id="IPR007891">
    <property type="entry name" value="CHASE3"/>
</dbReference>
<dbReference type="InterPro" id="IPR051310">
    <property type="entry name" value="MCP_chemotaxis"/>
</dbReference>
<dbReference type="Pfam" id="PF00015">
    <property type="entry name" value="MCPsignal"/>
    <property type="match status" value="1"/>
</dbReference>
<proteinExistence type="inferred from homology"/>
<keyword evidence="5" id="KW-1133">Transmembrane helix</keyword>
<evidence type="ECO:0000256" key="1">
    <source>
        <dbReference type="ARBA" id="ARBA00022500"/>
    </source>
</evidence>
<feature type="transmembrane region" description="Helical" evidence="5">
    <location>
        <begin position="12"/>
        <end position="34"/>
    </location>
</feature>
<evidence type="ECO:0000256" key="5">
    <source>
        <dbReference type="SAM" id="Phobius"/>
    </source>
</evidence>
<feature type="region of interest" description="Disordered" evidence="4">
    <location>
        <begin position="349"/>
        <end position="375"/>
    </location>
</feature>
<sequence>MSLSNLAIVRKLSLGFACVFIAVVVMSGTLFIILKSLDAAAAVNEKSYAVVDDLARAINAVSEEGRAARGYIITRDQRLAANYESAVKDFVATMADAHRDALGHPDILALLDKVEAAATAWRIEFADALIRLTHDNPTSEQAAEVVKSAKNNEAVAAFVQAAKDARKQVDAWSAAAQKEQDWFLSLAHLSLFVGSLTTALVAVFTAWWLARAIARPATEMTKTMNALAAGDVSITVPFAGRKDELGLMAAAVQTFKDAAIAKARKQAEEAEAVKAWQKEDEERAAREAEDARQDQVAINGVADGLKRLAEGDLVYRIETAFAPKTEKLRTDFNSAVEKLQRTMQSIHVNTQGIHSGSGEISSAADDLSRRTEQQAASLEETAATLDEITATVKNTAQGAIHAQELVSSAKSDADRSGEVVRQAISAMGGIEKSSQQIGQIIGVIDEIAFQTNLLALNAGVEAARAGDAGRGFAVVASEVRALAQRSAEAAKEIKSLISASTTQVGQGVDLVGETGKALGRIVAQVAEINSVVATIAASAQEQATALHQVNAAVNQMDQVTQQNAAMVEQTTAAAHSLSQESDELARLLGRFQVGREPVVEPIRAKARPGSACRAPGPENARGACARRRRSQTRVGACRGQLGGVLMSIPPDCGDHASRVVELPEILDLKAAAPLAGEFLSHRGEELTVDAARVQRLGGQCLQVLLSAAMTWKADEVLLAFVNPSPDFVEGLARLGIDPADFIDQELPQ</sequence>
<protein>
    <submittedName>
        <fullName evidence="8">Methyl-accepting chemotaxis protein</fullName>
    </submittedName>
</protein>
<dbReference type="CDD" id="cd06225">
    <property type="entry name" value="HAMP"/>
    <property type="match status" value="1"/>
</dbReference>
<dbReference type="InterPro" id="IPR004090">
    <property type="entry name" value="Chemotax_Me-accpt_rcpt"/>
</dbReference>
<dbReference type="SUPFAM" id="SSF158472">
    <property type="entry name" value="HAMP domain-like"/>
    <property type="match status" value="1"/>
</dbReference>
<keyword evidence="9" id="KW-1185">Reference proteome</keyword>
<dbReference type="PANTHER" id="PTHR43531">
    <property type="entry name" value="PROTEIN ICFG"/>
    <property type="match status" value="1"/>
</dbReference>
<dbReference type="CDD" id="cd11386">
    <property type="entry name" value="MCP_signal"/>
    <property type="match status" value="1"/>
</dbReference>
<dbReference type="Pfam" id="PF13466">
    <property type="entry name" value="STAS_2"/>
    <property type="match status" value="1"/>
</dbReference>